<organism evidence="4 5">
    <name type="scientific">Haloactinopolyspora alba</name>
    <dbReference type="NCBI Taxonomy" id="648780"/>
    <lineage>
        <taxon>Bacteria</taxon>
        <taxon>Bacillati</taxon>
        <taxon>Actinomycetota</taxon>
        <taxon>Actinomycetes</taxon>
        <taxon>Jiangellales</taxon>
        <taxon>Jiangellaceae</taxon>
        <taxon>Haloactinopolyspora</taxon>
    </lineage>
</organism>
<dbReference type="OrthoDB" id="4545744at2"/>
<dbReference type="EMBL" id="PYGE01000001">
    <property type="protein sequence ID" value="PSL08476.1"/>
    <property type="molecule type" value="Genomic_DNA"/>
</dbReference>
<dbReference type="PROSITE" id="PS51462">
    <property type="entry name" value="NUDIX"/>
    <property type="match status" value="1"/>
</dbReference>
<protein>
    <submittedName>
        <fullName evidence="4">NUDIX domain-containing protein</fullName>
    </submittedName>
</protein>
<sequence length="157" mass="16742">MTGDPQGNQARTSARALLVDDADRLVLIKRVKPHTAAYWTTPGGRVEPSDRSTVTALHRELREELGANAVVGAEVYVQEPTGAHPSRQHFHVARLSSLDASLRSGPDVDAAARGESVVERVDVAAGGVDAIDLRPPGLAAFVRAEWPGILGQARRLV</sequence>
<evidence type="ECO:0000256" key="2">
    <source>
        <dbReference type="ARBA" id="ARBA00022801"/>
    </source>
</evidence>
<name>A0A2P8EG87_9ACTN</name>
<dbReference type="SUPFAM" id="SSF55811">
    <property type="entry name" value="Nudix"/>
    <property type="match status" value="1"/>
</dbReference>
<dbReference type="GO" id="GO:0016787">
    <property type="term" value="F:hydrolase activity"/>
    <property type="evidence" value="ECO:0007669"/>
    <property type="project" value="UniProtKB-KW"/>
</dbReference>
<dbReference type="AlphaFoldDB" id="A0A2P8EG87"/>
<comment type="caution">
    <text evidence="4">The sequence shown here is derived from an EMBL/GenBank/DDBJ whole genome shotgun (WGS) entry which is preliminary data.</text>
</comment>
<dbReference type="RefSeq" id="WP_106535640.1">
    <property type="nucleotide sequence ID" value="NZ_ML142897.1"/>
</dbReference>
<dbReference type="PANTHER" id="PTHR43046:SF14">
    <property type="entry name" value="MUTT_NUDIX FAMILY PROTEIN"/>
    <property type="match status" value="1"/>
</dbReference>
<proteinExistence type="predicted"/>
<dbReference type="PANTHER" id="PTHR43046">
    <property type="entry name" value="GDP-MANNOSE MANNOSYL HYDROLASE"/>
    <property type="match status" value="1"/>
</dbReference>
<dbReference type="InterPro" id="IPR000086">
    <property type="entry name" value="NUDIX_hydrolase_dom"/>
</dbReference>
<keyword evidence="2" id="KW-0378">Hydrolase</keyword>
<dbReference type="Pfam" id="PF00293">
    <property type="entry name" value="NUDIX"/>
    <property type="match status" value="1"/>
</dbReference>
<evidence type="ECO:0000256" key="1">
    <source>
        <dbReference type="ARBA" id="ARBA00001946"/>
    </source>
</evidence>
<dbReference type="Proteomes" id="UP000243528">
    <property type="component" value="Unassembled WGS sequence"/>
</dbReference>
<feature type="domain" description="Nudix hydrolase" evidence="3">
    <location>
        <begin position="9"/>
        <end position="151"/>
    </location>
</feature>
<gene>
    <name evidence="4" type="ORF">CLV30_101448</name>
</gene>
<reference evidence="4 5" key="1">
    <citation type="submission" date="2018-03" db="EMBL/GenBank/DDBJ databases">
        <title>Genomic Encyclopedia of Archaeal and Bacterial Type Strains, Phase II (KMG-II): from individual species to whole genera.</title>
        <authorList>
            <person name="Goeker M."/>
        </authorList>
    </citation>
    <scope>NUCLEOTIDE SEQUENCE [LARGE SCALE GENOMIC DNA]</scope>
    <source>
        <strain evidence="4 5">DSM 45211</strain>
    </source>
</reference>
<evidence type="ECO:0000259" key="3">
    <source>
        <dbReference type="PROSITE" id="PS51462"/>
    </source>
</evidence>
<accession>A0A2P8EG87</accession>
<evidence type="ECO:0000313" key="4">
    <source>
        <dbReference type="EMBL" id="PSL08476.1"/>
    </source>
</evidence>
<dbReference type="InterPro" id="IPR015797">
    <property type="entry name" value="NUDIX_hydrolase-like_dom_sf"/>
</dbReference>
<dbReference type="Gene3D" id="3.90.79.10">
    <property type="entry name" value="Nucleoside Triphosphate Pyrophosphohydrolase"/>
    <property type="match status" value="1"/>
</dbReference>
<evidence type="ECO:0000313" key="5">
    <source>
        <dbReference type="Proteomes" id="UP000243528"/>
    </source>
</evidence>
<keyword evidence="5" id="KW-1185">Reference proteome</keyword>
<comment type="cofactor">
    <cofactor evidence="1">
        <name>Mg(2+)</name>
        <dbReference type="ChEBI" id="CHEBI:18420"/>
    </cofactor>
</comment>